<evidence type="ECO:0000313" key="1">
    <source>
        <dbReference type="EMBL" id="KAK6178824.1"/>
    </source>
</evidence>
<dbReference type="PANTHER" id="PTHR34651:SF1">
    <property type="entry name" value="SIMILAR TO ENSANGP00000021391"/>
    <property type="match status" value="1"/>
</dbReference>
<sequence>MLGFIVKALRQYIIKSSAIKKKPFASEVLSCHLKQRHLPHWTSFSVYQHSVINDQFGFSHFNWKVDGVNYHILRTGCFPFIKYHCSKRPHEDLSFDDTFFTWLKFLNLGIPTLAYGVASWMLVKISEDIHTSKGIVKIYFLLQEDKDAIN</sequence>
<dbReference type="AlphaFoldDB" id="A0AAN8JNC0"/>
<organism evidence="1 2">
    <name type="scientific">Patella caerulea</name>
    <name type="common">Rayed Mediterranean limpet</name>
    <dbReference type="NCBI Taxonomy" id="87958"/>
    <lineage>
        <taxon>Eukaryota</taxon>
        <taxon>Metazoa</taxon>
        <taxon>Spiralia</taxon>
        <taxon>Lophotrochozoa</taxon>
        <taxon>Mollusca</taxon>
        <taxon>Gastropoda</taxon>
        <taxon>Patellogastropoda</taxon>
        <taxon>Patelloidea</taxon>
        <taxon>Patellidae</taxon>
        <taxon>Patella</taxon>
    </lineage>
</organism>
<keyword evidence="2" id="KW-1185">Reference proteome</keyword>
<reference evidence="1 2" key="1">
    <citation type="submission" date="2024-01" db="EMBL/GenBank/DDBJ databases">
        <title>The genome of the rayed Mediterranean limpet Patella caerulea (Linnaeus, 1758).</title>
        <authorList>
            <person name="Anh-Thu Weber A."/>
            <person name="Halstead-Nussloch G."/>
        </authorList>
    </citation>
    <scope>NUCLEOTIDE SEQUENCE [LARGE SCALE GENOMIC DNA]</scope>
    <source>
        <strain evidence="1">AATW-2023a</strain>
        <tissue evidence="1">Whole specimen</tissue>
    </source>
</reference>
<comment type="caution">
    <text evidence="1">The sequence shown here is derived from an EMBL/GenBank/DDBJ whole genome shotgun (WGS) entry which is preliminary data.</text>
</comment>
<dbReference type="PANTHER" id="PTHR34651">
    <property type="entry name" value="SIMILAR TO ENSANGP00000021391"/>
    <property type="match status" value="1"/>
</dbReference>
<evidence type="ECO:0000313" key="2">
    <source>
        <dbReference type="Proteomes" id="UP001347796"/>
    </source>
</evidence>
<gene>
    <name evidence="1" type="ORF">SNE40_011321</name>
</gene>
<dbReference type="EMBL" id="JAZGQO010000008">
    <property type="protein sequence ID" value="KAK6178824.1"/>
    <property type="molecule type" value="Genomic_DNA"/>
</dbReference>
<proteinExistence type="predicted"/>
<accession>A0AAN8JNC0</accession>
<dbReference type="InterPro" id="IPR029245">
    <property type="entry name" value="DUF4528"/>
</dbReference>
<dbReference type="Proteomes" id="UP001347796">
    <property type="component" value="Unassembled WGS sequence"/>
</dbReference>
<protein>
    <submittedName>
        <fullName evidence="1">Uncharacterized protein</fullName>
    </submittedName>
</protein>
<dbReference type="Pfam" id="PF15031">
    <property type="entry name" value="DUF4528"/>
    <property type="match status" value="1"/>
</dbReference>
<name>A0AAN8JNC0_PATCE</name>